<comment type="catalytic activity">
    <reaction evidence="1 5 6">
        <text>[protein]-peptidylproline (omega=180) = [protein]-peptidylproline (omega=0)</text>
        <dbReference type="Rhea" id="RHEA:16237"/>
        <dbReference type="Rhea" id="RHEA-COMP:10747"/>
        <dbReference type="Rhea" id="RHEA-COMP:10748"/>
        <dbReference type="ChEBI" id="CHEBI:83833"/>
        <dbReference type="ChEBI" id="CHEBI:83834"/>
        <dbReference type="EC" id="5.2.1.8"/>
    </reaction>
</comment>
<proteinExistence type="inferred from homology"/>
<keyword evidence="4 5" id="KW-0413">Isomerase</keyword>
<dbReference type="FunFam" id="3.10.50.40:FF:000006">
    <property type="entry name" value="Peptidyl-prolyl cis-trans isomerase"/>
    <property type="match status" value="1"/>
</dbReference>
<comment type="caution">
    <text evidence="9">The sequence shown here is derived from an EMBL/GenBank/DDBJ whole genome shotgun (WGS) entry which is preliminary data.</text>
</comment>
<name>A0A6L7I5I3_9GAMM</name>
<dbReference type="EC" id="5.2.1.8" evidence="6"/>
<evidence type="ECO:0000256" key="3">
    <source>
        <dbReference type="ARBA" id="ARBA00023110"/>
    </source>
</evidence>
<dbReference type="RefSeq" id="WP_160798634.1">
    <property type="nucleotide sequence ID" value="NZ_WRPA01000022.1"/>
</dbReference>
<dbReference type="SUPFAM" id="SSF54534">
    <property type="entry name" value="FKBP-like"/>
    <property type="match status" value="1"/>
</dbReference>
<keyword evidence="3 5" id="KW-0697">Rotamase</keyword>
<keyword evidence="7" id="KW-0175">Coiled coil</keyword>
<organism evidence="9 10">
    <name type="scientific">Shewanella insulae</name>
    <dbReference type="NCBI Taxonomy" id="2681496"/>
    <lineage>
        <taxon>Bacteria</taxon>
        <taxon>Pseudomonadati</taxon>
        <taxon>Pseudomonadota</taxon>
        <taxon>Gammaproteobacteria</taxon>
        <taxon>Alteromonadales</taxon>
        <taxon>Shewanellaceae</taxon>
        <taxon>Shewanella</taxon>
    </lineage>
</organism>
<evidence type="ECO:0000259" key="8">
    <source>
        <dbReference type="PROSITE" id="PS50059"/>
    </source>
</evidence>
<dbReference type="GO" id="GO:0006457">
    <property type="term" value="P:protein folding"/>
    <property type="evidence" value="ECO:0007669"/>
    <property type="project" value="InterPro"/>
</dbReference>
<dbReference type="AlphaFoldDB" id="A0A6L7I5I3"/>
<dbReference type="PROSITE" id="PS50059">
    <property type="entry name" value="FKBP_PPIASE"/>
    <property type="match status" value="1"/>
</dbReference>
<dbReference type="EMBL" id="WRPA01000022">
    <property type="protein sequence ID" value="MXR70618.1"/>
    <property type="molecule type" value="Genomic_DNA"/>
</dbReference>
<evidence type="ECO:0000256" key="7">
    <source>
        <dbReference type="SAM" id="Coils"/>
    </source>
</evidence>
<dbReference type="InterPro" id="IPR046357">
    <property type="entry name" value="PPIase_dom_sf"/>
</dbReference>
<comment type="similarity">
    <text evidence="2 6">Belongs to the FKBP-type PPIase family.</text>
</comment>
<dbReference type="Pfam" id="PF00254">
    <property type="entry name" value="FKBP_C"/>
    <property type="match status" value="1"/>
</dbReference>
<evidence type="ECO:0000256" key="4">
    <source>
        <dbReference type="ARBA" id="ARBA00023235"/>
    </source>
</evidence>
<reference evidence="9 10" key="1">
    <citation type="submission" date="2019-12" db="EMBL/GenBank/DDBJ databases">
        <title>Shewanella insulae sp. nov., isolated from a tidal flat.</title>
        <authorList>
            <person name="Yoon J.-H."/>
        </authorList>
    </citation>
    <scope>NUCLEOTIDE SEQUENCE [LARGE SCALE GENOMIC DNA]</scope>
    <source>
        <strain evidence="9 10">JBTF-M18</strain>
    </source>
</reference>
<dbReference type="Proteomes" id="UP000474778">
    <property type="component" value="Unassembled WGS sequence"/>
</dbReference>
<dbReference type="Gene3D" id="1.10.287.460">
    <property type="entry name" value="Peptidyl-prolyl cis-trans isomerase, FKBP-type, N-terminal domain"/>
    <property type="match status" value="1"/>
</dbReference>
<evidence type="ECO:0000256" key="5">
    <source>
        <dbReference type="PROSITE-ProRule" id="PRU00277"/>
    </source>
</evidence>
<dbReference type="PANTHER" id="PTHR43811">
    <property type="entry name" value="FKBP-TYPE PEPTIDYL-PROLYL CIS-TRANS ISOMERASE FKPA"/>
    <property type="match status" value="1"/>
</dbReference>
<feature type="coiled-coil region" evidence="7">
    <location>
        <begin position="88"/>
        <end position="118"/>
    </location>
</feature>
<evidence type="ECO:0000313" key="9">
    <source>
        <dbReference type="EMBL" id="MXR70618.1"/>
    </source>
</evidence>
<dbReference type="NCBIfam" id="NF008150">
    <property type="entry name" value="PRK10902.1"/>
    <property type="match status" value="1"/>
</dbReference>
<evidence type="ECO:0000256" key="2">
    <source>
        <dbReference type="ARBA" id="ARBA00006577"/>
    </source>
</evidence>
<feature type="domain" description="PPIase FKBP-type" evidence="8">
    <location>
        <begin position="157"/>
        <end position="242"/>
    </location>
</feature>
<dbReference type="PANTHER" id="PTHR43811:SF19">
    <property type="entry name" value="39 KDA FK506-BINDING NUCLEAR PROTEIN"/>
    <property type="match status" value="1"/>
</dbReference>
<keyword evidence="10" id="KW-1185">Reference proteome</keyword>
<dbReference type="GO" id="GO:0003755">
    <property type="term" value="F:peptidyl-prolyl cis-trans isomerase activity"/>
    <property type="evidence" value="ECO:0007669"/>
    <property type="project" value="UniProtKB-UniRule"/>
</dbReference>
<gene>
    <name evidence="9" type="primary">fkpA</name>
    <name evidence="9" type="ORF">GNT65_18330</name>
</gene>
<evidence type="ECO:0000313" key="10">
    <source>
        <dbReference type="Proteomes" id="UP000474778"/>
    </source>
</evidence>
<accession>A0A6L7I5I3</accession>
<dbReference type="PROSITE" id="PS51257">
    <property type="entry name" value="PROKAR_LIPOPROTEIN"/>
    <property type="match status" value="1"/>
</dbReference>
<evidence type="ECO:0000256" key="1">
    <source>
        <dbReference type="ARBA" id="ARBA00000971"/>
    </source>
</evidence>
<dbReference type="InterPro" id="IPR036944">
    <property type="entry name" value="PPIase_FKBP_N_sf"/>
</dbReference>
<protein>
    <recommendedName>
        <fullName evidence="6">Peptidyl-prolyl cis-trans isomerase</fullName>
        <ecNumber evidence="6">5.2.1.8</ecNumber>
    </recommendedName>
</protein>
<dbReference type="InterPro" id="IPR000774">
    <property type="entry name" value="PPIase_FKBP_N"/>
</dbReference>
<dbReference type="Gene3D" id="3.10.50.40">
    <property type="match status" value="1"/>
</dbReference>
<dbReference type="InterPro" id="IPR001179">
    <property type="entry name" value="PPIase_FKBP_dom"/>
</dbReference>
<sequence>MKSIYKMSLVALAVVGLTACNQEQKTTKPAEVKLETQAQKQAYSVGASIGKYMSGHIKEQEELGLPVDRSLIIQGFSNGLNDDLKLTEEEMQTVLQGLDEQLNEKRQAQATALAEKAKAESAAFLEANKAKEGVVTTESGLQYEVITEGTGDKPSAEDTVEVHYVGTLTDGTEFDSSVARGQSAKFPLNRVIPGWTEGVQLMSVGSKYRFVIPSELAYGSRDTGSIPANSTLIFEVELLSIEKAAPAAEEAAAAK</sequence>
<dbReference type="Pfam" id="PF01346">
    <property type="entry name" value="FKBP_N"/>
    <property type="match status" value="1"/>
</dbReference>
<evidence type="ECO:0000256" key="6">
    <source>
        <dbReference type="RuleBase" id="RU003915"/>
    </source>
</evidence>